<sequence length="104" mass="12225">MSTSQADRFIKVFKEYDAGKLPHVGNIAFRALYEIATLPPEQREQPHTTATGEQKTPDEMTVKELRELKRQLKQTEQERDAERKERERLERETDKPAKIKQSRS</sequence>
<name>A0A0U9H758_9BACI</name>
<organism evidence="2 3">
    <name type="scientific">Oceanobacillus picturae</name>
    <dbReference type="NCBI Taxonomy" id="171693"/>
    <lineage>
        <taxon>Bacteria</taxon>
        <taxon>Bacillati</taxon>
        <taxon>Bacillota</taxon>
        <taxon>Bacilli</taxon>
        <taxon>Bacillales</taxon>
        <taxon>Bacillaceae</taxon>
        <taxon>Oceanobacillus</taxon>
    </lineage>
</organism>
<proteinExistence type="predicted"/>
<gene>
    <name evidence="2" type="ORF">OPHB3_2451</name>
</gene>
<evidence type="ECO:0000256" key="1">
    <source>
        <dbReference type="SAM" id="MobiDB-lite"/>
    </source>
</evidence>
<reference evidence="2 3" key="2">
    <citation type="journal article" date="2016" name="Genome Announc.">
        <title>Draft Genome Sequence of Oceanobacillus picturae Heshi-B3, Isolated from Fermented Rice Bran in a Traditional Japanese Seafood Dish.</title>
        <authorList>
            <person name="Akuzawa S."/>
            <person name="Nagaoka J."/>
            <person name="Kanekatsu M."/>
            <person name="Kanesaki Y."/>
            <person name="Suzuki T."/>
        </authorList>
    </citation>
    <scope>NUCLEOTIDE SEQUENCE [LARGE SCALE GENOMIC DNA]</scope>
    <source>
        <strain evidence="2 3">Heshi-B3</strain>
    </source>
</reference>
<feature type="compositionally biased region" description="Basic and acidic residues" evidence="1">
    <location>
        <begin position="55"/>
        <end position="97"/>
    </location>
</feature>
<evidence type="ECO:0000313" key="3">
    <source>
        <dbReference type="Proteomes" id="UP000052946"/>
    </source>
</evidence>
<reference evidence="3" key="1">
    <citation type="submission" date="2015-07" db="EMBL/GenBank/DDBJ databases">
        <title>Draft Genome Sequence of Oceanobacillus picturae Heshi-B3 that Was Isolated from Fermented Rice Bran with Aging Salted Mackerel, Which Was Named Heshiko as Traditional Fermented Seafood in Japan.</title>
        <authorList>
            <person name="Akuzawa S."/>
            <person name="Nakagawa J."/>
            <person name="Kanekatsu T."/>
            <person name="Kanesaki Y."/>
            <person name="Suzuki T."/>
        </authorList>
    </citation>
    <scope>NUCLEOTIDE SEQUENCE [LARGE SCALE GENOMIC DNA]</scope>
    <source>
        <strain evidence="3">Heshi-B3</strain>
    </source>
</reference>
<dbReference type="AlphaFoldDB" id="A0A0U9H758"/>
<dbReference type="Proteomes" id="UP000052946">
    <property type="component" value="Unassembled WGS sequence"/>
</dbReference>
<dbReference type="EMBL" id="BBXV01000029">
    <property type="protein sequence ID" value="GAQ18510.1"/>
    <property type="molecule type" value="Genomic_DNA"/>
</dbReference>
<feature type="region of interest" description="Disordered" evidence="1">
    <location>
        <begin position="38"/>
        <end position="104"/>
    </location>
</feature>
<dbReference type="RefSeq" id="WP_369405162.1">
    <property type="nucleotide sequence ID" value="NZ_BBXV01000029.1"/>
</dbReference>
<evidence type="ECO:0000313" key="2">
    <source>
        <dbReference type="EMBL" id="GAQ18510.1"/>
    </source>
</evidence>
<protein>
    <submittedName>
        <fullName evidence="2">Pathogenicity island protein</fullName>
    </submittedName>
</protein>
<comment type="caution">
    <text evidence="2">The sequence shown here is derived from an EMBL/GenBank/DDBJ whole genome shotgun (WGS) entry which is preliminary data.</text>
</comment>
<accession>A0A0U9H758</accession>